<dbReference type="PANTHER" id="PTHR45436">
    <property type="entry name" value="SENSOR HISTIDINE KINASE YKOH"/>
    <property type="match status" value="1"/>
</dbReference>
<dbReference type="GO" id="GO:0005886">
    <property type="term" value="C:plasma membrane"/>
    <property type="evidence" value="ECO:0007669"/>
    <property type="project" value="TreeGrafter"/>
</dbReference>
<keyword evidence="8 11" id="KW-1133">Transmembrane helix</keyword>
<dbReference type="InterPro" id="IPR036890">
    <property type="entry name" value="HATPase_C_sf"/>
</dbReference>
<evidence type="ECO:0000256" key="11">
    <source>
        <dbReference type="SAM" id="Phobius"/>
    </source>
</evidence>
<dbReference type="Proteomes" id="UP000247823">
    <property type="component" value="Unassembled WGS sequence"/>
</dbReference>
<reference evidence="16" key="5">
    <citation type="submission" date="2018-06" db="EMBL/GenBank/DDBJ databases">
        <authorList>
            <person name="Martins R.C."/>
            <person name="Perdigao-Neto L.V."/>
            <person name="Costa S.F."/>
            <person name="Levin A.S.S."/>
        </authorList>
    </citation>
    <scope>NUCLEOTIDE SEQUENCE</scope>
    <source>
        <strain evidence="16">1283</strain>
    </source>
</reference>
<dbReference type="SMART" id="SM00388">
    <property type="entry name" value="HisKA"/>
    <property type="match status" value="1"/>
</dbReference>
<dbReference type="Pfam" id="PF00512">
    <property type="entry name" value="HisKA"/>
    <property type="match status" value="1"/>
</dbReference>
<evidence type="ECO:0000259" key="13">
    <source>
        <dbReference type="PROSITE" id="PS50885"/>
    </source>
</evidence>
<evidence type="ECO:0000256" key="1">
    <source>
        <dbReference type="ARBA" id="ARBA00000085"/>
    </source>
</evidence>
<dbReference type="InterPro" id="IPR003660">
    <property type="entry name" value="HAMP_dom"/>
</dbReference>
<keyword evidence="5" id="KW-0808">Transferase</keyword>
<evidence type="ECO:0000313" key="15">
    <source>
        <dbReference type="EMBL" id="OCO84134.1"/>
    </source>
</evidence>
<dbReference type="PROSITE" id="PS50109">
    <property type="entry name" value="HIS_KIN"/>
    <property type="match status" value="1"/>
</dbReference>
<dbReference type="SUPFAM" id="SSF55874">
    <property type="entry name" value="ATPase domain of HSP90 chaperone/DNA topoisomerase II/histidine kinase"/>
    <property type="match status" value="1"/>
</dbReference>
<gene>
    <name evidence="15" type="ORF">AN695_0217990</name>
    <name evidence="14" type="ORF">DKC05_19470</name>
    <name evidence="16" type="ORF">DMW51_21605</name>
</gene>
<dbReference type="InterPro" id="IPR004358">
    <property type="entry name" value="Sig_transdc_His_kin-like_C"/>
</dbReference>
<keyword evidence="7 15" id="KW-0418">Kinase</keyword>
<reference evidence="16" key="4">
    <citation type="submission" date="2018-06" db="EMBL/GenBank/DDBJ databases">
        <title>Serratia marcescens genome sequencing and assembly.</title>
        <authorList>
            <person name="Martins R.C.R."/>
            <person name="Perdigao-Neto L.V."/>
            <person name="Costa S.F."/>
            <person name="Levin A.S.S."/>
        </authorList>
    </citation>
    <scope>NUCLEOTIDE SEQUENCE</scope>
    <source>
        <strain evidence="16">1283</strain>
    </source>
</reference>
<dbReference type="InterPro" id="IPR003661">
    <property type="entry name" value="HisK_dim/P_dom"/>
</dbReference>
<dbReference type="Gene3D" id="3.30.565.10">
    <property type="entry name" value="Histidine kinase-like ATPase, C-terminal domain"/>
    <property type="match status" value="1"/>
</dbReference>
<dbReference type="Proteomes" id="UP000245399">
    <property type="component" value="Chromosome"/>
</dbReference>
<reference evidence="17" key="1">
    <citation type="submission" date="2016-04" db="EMBL/GenBank/DDBJ databases">
        <authorList>
            <person name="Osei Sekyere J."/>
            <person name="Sivertsen A."/>
            <person name="Pedersen A.T."/>
            <person name="Sundsfjord A."/>
        </authorList>
    </citation>
    <scope>NUCLEOTIDE SEQUENCE [LARGE SCALE GENOMIC DNA]</scope>
    <source>
        <strain evidence="17">945174350</strain>
    </source>
</reference>
<sequence>MIGFKSFFMRTIIFQVLAILLLWGLLVAWVKYWYYPDMEKYFDNQQRIVAVGIANILDETGTDNIDYRGIIKTIEGMYIDSINNGMQDQIDYRPLFVVYDRDNRVLYSSQTQGEPLRLPPSVLSGSVKYAGANWHLAGSWSEKRQYRVIVGESFADRSTLFGNPAESTAVPLLGILAAIIITLLFTAYFSLRPLRQIARTISDRQPGNLSPINVSEQYQEIRPVVVEVNKLMARIDAANQREKRFMADAAHELRTPIAAVLAQLHLLTQVSEQQERREIIGDMQQGLDRAASLSRQLINLAKLEAEDFPLKIEAVDIYADIGKCIAQHVPYALEKDVELSLDGSEDVVINTDRQALIAIFTNLLDNALKYAPPGSRIEANVRSLAPLGCYITLRDNGPGVSEEHLPRLFERFYRVPGTQQTGSGLGLAIARNLADKIGAQLRVTEGLDDRGIGFIIDLPESYRPQTESEQRS</sequence>
<dbReference type="Proteomes" id="UP000050489">
    <property type="component" value="Unassembled WGS sequence"/>
</dbReference>
<keyword evidence="9" id="KW-0902">Two-component regulatory system</keyword>
<evidence type="ECO:0000256" key="7">
    <source>
        <dbReference type="ARBA" id="ARBA00022777"/>
    </source>
</evidence>
<dbReference type="EC" id="2.7.13.3" evidence="3"/>
<feature type="transmembrane region" description="Helical" evidence="11">
    <location>
        <begin position="169"/>
        <end position="191"/>
    </location>
</feature>
<dbReference type="InterPro" id="IPR003594">
    <property type="entry name" value="HATPase_dom"/>
</dbReference>
<protein>
    <recommendedName>
        <fullName evidence="3">histidine kinase</fullName>
        <ecNumber evidence="3">2.7.13.3</ecNumber>
    </recommendedName>
</protein>
<keyword evidence="6 11" id="KW-0812">Transmembrane</keyword>
<reference evidence="14 18" key="3">
    <citation type="submission" date="2018-05" db="EMBL/GenBank/DDBJ databases">
        <title>Klebsiella quasipneumonaiae provides a window into carbapenemase gene transfer, plasmid rearrangements and nosocomial acquisition from the hospital environment.</title>
        <authorList>
            <person name="Mathers A.J."/>
            <person name="Vegesana K."/>
            <person name="Stoesser N."/>
            <person name="Crook D."/>
            <person name="Vaughan A."/>
            <person name="Barry K."/>
            <person name="Parikh H."/>
            <person name="Sebra R."/>
            <person name="Kotay S."/>
            <person name="Walker A.S."/>
            <person name="Sheppard A.E."/>
        </authorList>
    </citation>
    <scope>NUCLEOTIDE SEQUENCE [LARGE SCALE GENOMIC DNA]</scope>
    <source>
        <strain evidence="14 18">CAV1761</strain>
    </source>
</reference>
<evidence type="ECO:0000256" key="5">
    <source>
        <dbReference type="ARBA" id="ARBA00022679"/>
    </source>
</evidence>
<evidence type="ECO:0000313" key="16">
    <source>
        <dbReference type="EMBL" id="PYA59461.1"/>
    </source>
</evidence>
<evidence type="ECO:0000259" key="12">
    <source>
        <dbReference type="PROSITE" id="PS50109"/>
    </source>
</evidence>
<evidence type="ECO:0000256" key="10">
    <source>
        <dbReference type="ARBA" id="ARBA00023136"/>
    </source>
</evidence>
<dbReference type="CDD" id="cd00082">
    <property type="entry name" value="HisKA"/>
    <property type="match status" value="1"/>
</dbReference>
<reference evidence="15" key="2">
    <citation type="journal article" date="2017" name="PLoS ONE">
        <title>Genomic and phenotypic characterisation of fluoroquinolone resistance mechanisms in Enterobacteriaceae in Durban, South Africa.</title>
        <authorList>
            <person name="Osei Sekyere J."/>
            <person name="Amoako D.G."/>
        </authorList>
    </citation>
    <scope>NUCLEOTIDE SEQUENCE</scope>
    <source>
        <strain evidence="15">945174350</strain>
    </source>
</reference>
<dbReference type="InterPro" id="IPR005467">
    <property type="entry name" value="His_kinase_dom"/>
</dbReference>
<dbReference type="SUPFAM" id="SSF47384">
    <property type="entry name" value="Homodimeric domain of signal transducing histidine kinase"/>
    <property type="match status" value="1"/>
</dbReference>
<keyword evidence="4" id="KW-0597">Phosphoprotein</keyword>
<dbReference type="PANTHER" id="PTHR45436:SF15">
    <property type="entry name" value="SENSOR HISTIDINE KINASE CUSS"/>
    <property type="match status" value="1"/>
</dbReference>
<proteinExistence type="predicted"/>
<evidence type="ECO:0000256" key="3">
    <source>
        <dbReference type="ARBA" id="ARBA00012438"/>
    </source>
</evidence>
<evidence type="ECO:0000256" key="6">
    <source>
        <dbReference type="ARBA" id="ARBA00022692"/>
    </source>
</evidence>
<evidence type="ECO:0000313" key="17">
    <source>
        <dbReference type="Proteomes" id="UP000050489"/>
    </source>
</evidence>
<dbReference type="GO" id="GO:0000155">
    <property type="term" value="F:phosphorelay sensor kinase activity"/>
    <property type="evidence" value="ECO:0007669"/>
    <property type="project" value="InterPro"/>
</dbReference>
<feature type="transmembrane region" description="Helical" evidence="11">
    <location>
        <begin position="12"/>
        <end position="34"/>
    </location>
</feature>
<dbReference type="PRINTS" id="PR00344">
    <property type="entry name" value="BCTRLSENSOR"/>
</dbReference>
<evidence type="ECO:0000256" key="9">
    <source>
        <dbReference type="ARBA" id="ARBA00023012"/>
    </source>
</evidence>
<comment type="catalytic activity">
    <reaction evidence="1">
        <text>ATP + protein L-histidine = ADP + protein N-phospho-L-histidine.</text>
        <dbReference type="EC" id="2.7.13.3"/>
    </reaction>
</comment>
<organism evidence="15 17">
    <name type="scientific">Serratia marcescens</name>
    <dbReference type="NCBI Taxonomy" id="615"/>
    <lineage>
        <taxon>Bacteria</taxon>
        <taxon>Pseudomonadati</taxon>
        <taxon>Pseudomonadota</taxon>
        <taxon>Gammaproteobacteria</taxon>
        <taxon>Enterobacterales</taxon>
        <taxon>Yersiniaceae</taxon>
        <taxon>Serratia</taxon>
    </lineage>
</organism>
<evidence type="ECO:0000313" key="14">
    <source>
        <dbReference type="EMBL" id="AWL69674.1"/>
    </source>
</evidence>
<dbReference type="Gene3D" id="1.10.287.130">
    <property type="match status" value="1"/>
</dbReference>
<dbReference type="AlphaFoldDB" id="A0A0G3SQ63"/>
<evidence type="ECO:0000256" key="4">
    <source>
        <dbReference type="ARBA" id="ARBA00022553"/>
    </source>
</evidence>
<dbReference type="RefSeq" id="WP_047729903.1">
    <property type="nucleotide sequence ID" value="NZ_CADDTT010000046.1"/>
</dbReference>
<dbReference type="InterPro" id="IPR036097">
    <property type="entry name" value="HisK_dim/P_sf"/>
</dbReference>
<keyword evidence="19" id="KW-1185">Reference proteome</keyword>
<dbReference type="PROSITE" id="PS50885">
    <property type="entry name" value="HAMP"/>
    <property type="match status" value="1"/>
</dbReference>
<dbReference type="CDD" id="cd00075">
    <property type="entry name" value="HATPase"/>
    <property type="match status" value="1"/>
</dbReference>
<comment type="subcellular location">
    <subcellularLocation>
        <location evidence="2">Membrane</location>
        <topology evidence="2">Multi-pass membrane protein</topology>
    </subcellularLocation>
</comment>
<evidence type="ECO:0000313" key="18">
    <source>
        <dbReference type="Proteomes" id="UP000245399"/>
    </source>
</evidence>
<dbReference type="EMBL" id="QJQB01000495">
    <property type="protein sequence ID" value="PYA59461.1"/>
    <property type="molecule type" value="Genomic_DNA"/>
</dbReference>
<evidence type="ECO:0000313" key="19">
    <source>
        <dbReference type="Proteomes" id="UP000247823"/>
    </source>
</evidence>
<dbReference type="Pfam" id="PF02518">
    <property type="entry name" value="HATPase_c"/>
    <property type="match status" value="1"/>
</dbReference>
<dbReference type="SMART" id="SM00387">
    <property type="entry name" value="HATPase_c"/>
    <property type="match status" value="1"/>
</dbReference>
<evidence type="ECO:0000256" key="2">
    <source>
        <dbReference type="ARBA" id="ARBA00004141"/>
    </source>
</evidence>
<dbReference type="EMBL" id="LJEX02000100">
    <property type="protein sequence ID" value="OCO84134.1"/>
    <property type="molecule type" value="Genomic_DNA"/>
</dbReference>
<name>A0A0G3SQ63_SERMA</name>
<keyword evidence="10 11" id="KW-0472">Membrane</keyword>
<dbReference type="InterPro" id="IPR050428">
    <property type="entry name" value="TCS_sensor_his_kinase"/>
</dbReference>
<feature type="domain" description="HAMP" evidence="13">
    <location>
        <begin position="188"/>
        <end position="240"/>
    </location>
</feature>
<evidence type="ECO:0000256" key="8">
    <source>
        <dbReference type="ARBA" id="ARBA00022989"/>
    </source>
</evidence>
<dbReference type="EMBL" id="CP029449">
    <property type="protein sequence ID" value="AWL69674.1"/>
    <property type="molecule type" value="Genomic_DNA"/>
</dbReference>
<accession>A0A0G3SQ63</accession>
<feature type="domain" description="Histidine kinase" evidence="12">
    <location>
        <begin position="248"/>
        <end position="462"/>
    </location>
</feature>